<organism evidence="2 3">
    <name type="scientific">Hucho hucho</name>
    <name type="common">huchen</name>
    <dbReference type="NCBI Taxonomy" id="62062"/>
    <lineage>
        <taxon>Eukaryota</taxon>
        <taxon>Metazoa</taxon>
        <taxon>Chordata</taxon>
        <taxon>Craniata</taxon>
        <taxon>Vertebrata</taxon>
        <taxon>Euteleostomi</taxon>
        <taxon>Actinopterygii</taxon>
        <taxon>Neopterygii</taxon>
        <taxon>Teleostei</taxon>
        <taxon>Protacanthopterygii</taxon>
        <taxon>Salmoniformes</taxon>
        <taxon>Salmonidae</taxon>
        <taxon>Salmoninae</taxon>
        <taxon>Hucho</taxon>
    </lineage>
</organism>
<dbReference type="GeneTree" id="ENSGT01120000277254"/>
<keyword evidence="3" id="KW-1185">Reference proteome</keyword>
<proteinExistence type="predicted"/>
<evidence type="ECO:0000256" key="1">
    <source>
        <dbReference type="SAM" id="Phobius"/>
    </source>
</evidence>
<dbReference type="Ensembl" id="ENSHHUT00000014223.1">
    <property type="protein sequence ID" value="ENSHHUP00000013776.1"/>
    <property type="gene ID" value="ENSHHUG00000008490.1"/>
</dbReference>
<dbReference type="PANTHER" id="PTHR23302:SF4">
    <property type="entry name" value="TRANSMEMBRANE CHANNEL-LIKE PROTEIN 6"/>
    <property type="match status" value="1"/>
</dbReference>
<protein>
    <submittedName>
        <fullName evidence="2">Uncharacterized protein</fullName>
    </submittedName>
</protein>
<name>A0A4W5KP49_9TELE</name>
<evidence type="ECO:0000313" key="2">
    <source>
        <dbReference type="Ensembl" id="ENSHHUP00000013776.1"/>
    </source>
</evidence>
<keyword evidence="1" id="KW-0472">Membrane</keyword>
<sequence>PSLPLQALRQSGYSCLSFLHSLQLWQVALKRVSGRFGTGVLSYFLFVKTLLFFNIFLFLVTGLFLALPQAVHPPTLTQKHEAFSGLELLTGGVRARHSPRTKHTVPYLQTAPGSTPLQAAHWRGIPIPNTPPPL</sequence>
<feature type="transmembrane region" description="Helical" evidence="1">
    <location>
        <begin position="40"/>
        <end position="67"/>
    </location>
</feature>
<evidence type="ECO:0000313" key="3">
    <source>
        <dbReference type="Proteomes" id="UP000314982"/>
    </source>
</evidence>
<dbReference type="AlphaFoldDB" id="A0A4W5KP49"/>
<reference evidence="2" key="3">
    <citation type="submission" date="2025-09" db="UniProtKB">
        <authorList>
            <consortium name="Ensembl"/>
        </authorList>
    </citation>
    <scope>IDENTIFICATION</scope>
</reference>
<accession>A0A4W5KP49</accession>
<dbReference type="Proteomes" id="UP000314982">
    <property type="component" value="Unassembled WGS sequence"/>
</dbReference>
<dbReference type="PANTHER" id="PTHR23302">
    <property type="entry name" value="TRANSMEMBRANE CHANNEL-RELATED"/>
    <property type="match status" value="1"/>
</dbReference>
<keyword evidence="1" id="KW-1133">Transmembrane helix</keyword>
<dbReference type="GO" id="GO:0005886">
    <property type="term" value="C:plasma membrane"/>
    <property type="evidence" value="ECO:0007669"/>
    <property type="project" value="InterPro"/>
</dbReference>
<dbReference type="GO" id="GO:0008381">
    <property type="term" value="F:mechanosensitive monoatomic ion channel activity"/>
    <property type="evidence" value="ECO:0007669"/>
    <property type="project" value="TreeGrafter"/>
</dbReference>
<reference evidence="3" key="1">
    <citation type="submission" date="2018-06" db="EMBL/GenBank/DDBJ databases">
        <title>Genome assembly of Danube salmon.</title>
        <authorList>
            <person name="Macqueen D.J."/>
            <person name="Gundappa M.K."/>
        </authorList>
    </citation>
    <scope>NUCLEOTIDE SEQUENCE [LARGE SCALE GENOMIC DNA]</scope>
</reference>
<keyword evidence="1" id="KW-0812">Transmembrane</keyword>
<dbReference type="InterPro" id="IPR038900">
    <property type="entry name" value="TMC"/>
</dbReference>
<reference evidence="2" key="2">
    <citation type="submission" date="2025-08" db="UniProtKB">
        <authorList>
            <consortium name="Ensembl"/>
        </authorList>
    </citation>
    <scope>IDENTIFICATION</scope>
</reference>
<dbReference type="STRING" id="62062.ENSHHUP00000013776"/>